<evidence type="ECO:0000256" key="4">
    <source>
        <dbReference type="ARBA" id="ARBA00022692"/>
    </source>
</evidence>
<keyword evidence="6 13" id="KW-1133">Transmembrane helix</keyword>
<dbReference type="InterPro" id="IPR002401">
    <property type="entry name" value="Cyt_P450_E_grp-I"/>
</dbReference>
<dbReference type="PANTHER" id="PTHR24282:SF211">
    <property type="entry name" value="CYTOCHROME P450-RELATED"/>
    <property type="match status" value="1"/>
</dbReference>
<keyword evidence="7 12" id="KW-0560">Oxidoreductase</keyword>
<feature type="transmembrane region" description="Helical" evidence="13">
    <location>
        <begin position="6"/>
        <end position="30"/>
    </location>
</feature>
<dbReference type="InterPro" id="IPR017972">
    <property type="entry name" value="Cyt_P450_CS"/>
</dbReference>
<dbReference type="PRINTS" id="PR00463">
    <property type="entry name" value="EP450I"/>
</dbReference>
<feature type="binding site" description="axial binding residue" evidence="11">
    <location>
        <position position="457"/>
    </location>
    <ligand>
        <name>heme</name>
        <dbReference type="ChEBI" id="CHEBI:30413"/>
    </ligand>
    <ligandPart>
        <name>Fe</name>
        <dbReference type="ChEBI" id="CHEBI:18248"/>
    </ligandPart>
</feature>
<dbReference type="InterPro" id="IPR050665">
    <property type="entry name" value="Cytochrome_P450_Monooxygen"/>
</dbReference>
<accession>A0A7I8K7J2</accession>
<gene>
    <name evidence="14" type="ORF">SI8410_03004364</name>
</gene>
<comment type="subcellular location">
    <subcellularLocation>
        <location evidence="1">Membrane</location>
    </subcellularLocation>
</comment>
<dbReference type="InterPro" id="IPR001128">
    <property type="entry name" value="Cyt_P450"/>
</dbReference>
<evidence type="ECO:0000256" key="10">
    <source>
        <dbReference type="ARBA" id="ARBA00023136"/>
    </source>
</evidence>
<evidence type="ECO:0000256" key="3">
    <source>
        <dbReference type="ARBA" id="ARBA00022617"/>
    </source>
</evidence>
<dbReference type="GO" id="GO:0020037">
    <property type="term" value="F:heme binding"/>
    <property type="evidence" value="ECO:0007669"/>
    <property type="project" value="InterPro"/>
</dbReference>
<evidence type="ECO:0000256" key="13">
    <source>
        <dbReference type="SAM" id="Phobius"/>
    </source>
</evidence>
<evidence type="ECO:0000313" key="14">
    <source>
        <dbReference type="EMBL" id="CAA7393640.1"/>
    </source>
</evidence>
<organism evidence="14 15">
    <name type="scientific">Spirodela intermedia</name>
    <name type="common">Intermediate duckweed</name>
    <dbReference type="NCBI Taxonomy" id="51605"/>
    <lineage>
        <taxon>Eukaryota</taxon>
        <taxon>Viridiplantae</taxon>
        <taxon>Streptophyta</taxon>
        <taxon>Embryophyta</taxon>
        <taxon>Tracheophyta</taxon>
        <taxon>Spermatophyta</taxon>
        <taxon>Magnoliopsida</taxon>
        <taxon>Liliopsida</taxon>
        <taxon>Araceae</taxon>
        <taxon>Lemnoideae</taxon>
        <taxon>Spirodela</taxon>
    </lineage>
</organism>
<evidence type="ECO:0000256" key="5">
    <source>
        <dbReference type="ARBA" id="ARBA00022723"/>
    </source>
</evidence>
<protein>
    <submittedName>
        <fullName evidence="14">Uncharacterized protein</fullName>
    </submittedName>
</protein>
<keyword evidence="8 11" id="KW-0408">Iron</keyword>
<sequence length="510" mass="57504">MALLGSFLMLLFLPPFLFFLFKSLYTLVWVPEKIRRHYRRQGIGGPPRRHLIFGNSAEIRGMLVRAQSRPILDPFDHDITRRVLPHYHEWSAVYGKTFLFWFGSSPRLSVADPAIIREVVMDAGGGLEKGEFNPLAKQLFGDGLVGLKGKKWALHRRIINPTFNMERVKNWVPEIAACASKMLDDWESRGASGGDFEVEVGEELQRYTADVISHVAFGSSYEEGRRIFELQEEQALLVSLALRSVYIPGFSFLPTRRNRRRQEIDKEIRDSLRRLIRSKDGAGDLISKNLLGLMMSSNKEGAEEDQMGIEEIIDECKTFYFAGKETTANLLTWALLLLALHEEWQTKTREEVKNLCGEHNPPSAEDIPRLKTMGLVLNETLRLYSPAAIMRKLATKNIKLGAIDVAAGTEVVIPVIAAHQDKEVWGEDACQFNPLRFSDGRRPTGGYFPFGFGPTICVGQNLALVEAKVALAMILQRFSSFSVAPSYVHAPTLVITLQPQYGIQIIFHKA</sequence>
<keyword evidence="5 11" id="KW-0479">Metal-binding</keyword>
<dbReference type="GO" id="GO:0005506">
    <property type="term" value="F:iron ion binding"/>
    <property type="evidence" value="ECO:0007669"/>
    <property type="project" value="InterPro"/>
</dbReference>
<dbReference type="GO" id="GO:0004497">
    <property type="term" value="F:monooxygenase activity"/>
    <property type="evidence" value="ECO:0007669"/>
    <property type="project" value="UniProtKB-KW"/>
</dbReference>
<comment type="similarity">
    <text evidence="2 12">Belongs to the cytochrome P450 family.</text>
</comment>
<evidence type="ECO:0000256" key="1">
    <source>
        <dbReference type="ARBA" id="ARBA00004370"/>
    </source>
</evidence>
<keyword evidence="9 12" id="KW-0503">Monooxygenase</keyword>
<dbReference type="AlphaFoldDB" id="A0A7I8K7J2"/>
<keyword evidence="15" id="KW-1185">Reference proteome</keyword>
<dbReference type="Pfam" id="PF00067">
    <property type="entry name" value="p450"/>
    <property type="match status" value="1"/>
</dbReference>
<keyword evidence="3 11" id="KW-0349">Heme</keyword>
<name>A0A7I8K7J2_SPIIN</name>
<dbReference type="InterPro" id="IPR036396">
    <property type="entry name" value="Cyt_P450_sf"/>
</dbReference>
<keyword evidence="4 13" id="KW-0812">Transmembrane</keyword>
<evidence type="ECO:0000256" key="7">
    <source>
        <dbReference type="ARBA" id="ARBA00023002"/>
    </source>
</evidence>
<dbReference type="EMBL" id="LR746266">
    <property type="protein sequence ID" value="CAA7393640.1"/>
    <property type="molecule type" value="Genomic_DNA"/>
</dbReference>
<evidence type="ECO:0000256" key="12">
    <source>
        <dbReference type="RuleBase" id="RU000461"/>
    </source>
</evidence>
<keyword evidence="10 13" id="KW-0472">Membrane</keyword>
<evidence type="ECO:0000256" key="6">
    <source>
        <dbReference type="ARBA" id="ARBA00022989"/>
    </source>
</evidence>
<dbReference type="Proteomes" id="UP000663760">
    <property type="component" value="Chromosome 3"/>
</dbReference>
<dbReference type="PANTHER" id="PTHR24282">
    <property type="entry name" value="CYTOCHROME P450 FAMILY MEMBER"/>
    <property type="match status" value="1"/>
</dbReference>
<evidence type="ECO:0000256" key="11">
    <source>
        <dbReference type="PIRSR" id="PIRSR602401-1"/>
    </source>
</evidence>
<proteinExistence type="inferred from homology"/>
<evidence type="ECO:0000256" key="8">
    <source>
        <dbReference type="ARBA" id="ARBA00023004"/>
    </source>
</evidence>
<dbReference type="PROSITE" id="PS00086">
    <property type="entry name" value="CYTOCHROME_P450"/>
    <property type="match status" value="1"/>
</dbReference>
<dbReference type="PRINTS" id="PR00385">
    <property type="entry name" value="P450"/>
</dbReference>
<comment type="cofactor">
    <cofactor evidence="11">
        <name>heme</name>
        <dbReference type="ChEBI" id="CHEBI:30413"/>
    </cofactor>
</comment>
<dbReference type="SUPFAM" id="SSF48264">
    <property type="entry name" value="Cytochrome P450"/>
    <property type="match status" value="1"/>
</dbReference>
<dbReference type="GO" id="GO:0016705">
    <property type="term" value="F:oxidoreductase activity, acting on paired donors, with incorporation or reduction of molecular oxygen"/>
    <property type="evidence" value="ECO:0007669"/>
    <property type="project" value="InterPro"/>
</dbReference>
<dbReference type="Gene3D" id="1.10.630.10">
    <property type="entry name" value="Cytochrome P450"/>
    <property type="match status" value="1"/>
</dbReference>
<dbReference type="GO" id="GO:0016020">
    <property type="term" value="C:membrane"/>
    <property type="evidence" value="ECO:0007669"/>
    <property type="project" value="UniProtKB-SubCell"/>
</dbReference>
<reference evidence="14" key="1">
    <citation type="submission" date="2020-02" db="EMBL/GenBank/DDBJ databases">
        <authorList>
            <person name="Scholz U."/>
            <person name="Mascher M."/>
            <person name="Fiebig A."/>
        </authorList>
    </citation>
    <scope>NUCLEOTIDE SEQUENCE</scope>
</reference>
<dbReference type="GO" id="GO:0006629">
    <property type="term" value="P:lipid metabolic process"/>
    <property type="evidence" value="ECO:0007669"/>
    <property type="project" value="UniProtKB-ARBA"/>
</dbReference>
<evidence type="ECO:0000313" key="15">
    <source>
        <dbReference type="Proteomes" id="UP000663760"/>
    </source>
</evidence>
<evidence type="ECO:0000256" key="2">
    <source>
        <dbReference type="ARBA" id="ARBA00010617"/>
    </source>
</evidence>
<dbReference type="OrthoDB" id="1470350at2759"/>
<evidence type="ECO:0000256" key="9">
    <source>
        <dbReference type="ARBA" id="ARBA00023033"/>
    </source>
</evidence>